<accession>A0AAN7QVU0</accession>
<dbReference type="Gene3D" id="2.30.240.10">
    <property type="entry name" value="At5g01610-like"/>
    <property type="match status" value="1"/>
</dbReference>
<feature type="chain" id="PRO_5042897164" evidence="1">
    <location>
        <begin position="34"/>
        <end position="217"/>
    </location>
</feature>
<dbReference type="PANTHER" id="PTHR31676:SF71">
    <property type="entry name" value="EXPRESSED PROTEIN"/>
    <property type="match status" value="1"/>
</dbReference>
<dbReference type="InterPro" id="IPR036758">
    <property type="entry name" value="At5g01610-like"/>
</dbReference>
<evidence type="ECO:0000313" key="2">
    <source>
        <dbReference type="EMBL" id="KAK4777785.1"/>
    </source>
</evidence>
<protein>
    <submittedName>
        <fullName evidence="2">Uncharacterized protein</fullName>
    </submittedName>
</protein>
<keyword evidence="1" id="KW-0732">Signal</keyword>
<dbReference type="EMBL" id="JAXIOK010000002">
    <property type="protein sequence ID" value="KAK4777785.1"/>
    <property type="molecule type" value="Genomic_DNA"/>
</dbReference>
<dbReference type="Pfam" id="PF04398">
    <property type="entry name" value="DUF538"/>
    <property type="match status" value="1"/>
</dbReference>
<proteinExistence type="predicted"/>
<feature type="signal peptide" evidence="1">
    <location>
        <begin position="1"/>
        <end position="33"/>
    </location>
</feature>
<evidence type="ECO:0000256" key="1">
    <source>
        <dbReference type="SAM" id="SignalP"/>
    </source>
</evidence>
<organism evidence="2 3">
    <name type="scientific">Trapa incisa</name>
    <dbReference type="NCBI Taxonomy" id="236973"/>
    <lineage>
        <taxon>Eukaryota</taxon>
        <taxon>Viridiplantae</taxon>
        <taxon>Streptophyta</taxon>
        <taxon>Embryophyta</taxon>
        <taxon>Tracheophyta</taxon>
        <taxon>Spermatophyta</taxon>
        <taxon>Magnoliopsida</taxon>
        <taxon>eudicotyledons</taxon>
        <taxon>Gunneridae</taxon>
        <taxon>Pentapetalae</taxon>
        <taxon>rosids</taxon>
        <taxon>malvids</taxon>
        <taxon>Myrtales</taxon>
        <taxon>Lythraceae</taxon>
        <taxon>Trapa</taxon>
    </lineage>
</organism>
<dbReference type="Proteomes" id="UP001345219">
    <property type="component" value="Chromosome 14"/>
</dbReference>
<gene>
    <name evidence="2" type="ORF">SAY87_017972</name>
</gene>
<dbReference type="PANTHER" id="PTHR31676">
    <property type="entry name" value="T31J12.3 PROTEIN-RELATED"/>
    <property type="match status" value="1"/>
</dbReference>
<reference evidence="2 3" key="1">
    <citation type="journal article" date="2023" name="Hortic Res">
        <title>Pangenome of water caltrop reveals structural variations and asymmetric subgenome divergence after allopolyploidization.</title>
        <authorList>
            <person name="Zhang X."/>
            <person name="Chen Y."/>
            <person name="Wang L."/>
            <person name="Yuan Y."/>
            <person name="Fang M."/>
            <person name="Shi L."/>
            <person name="Lu R."/>
            <person name="Comes H.P."/>
            <person name="Ma Y."/>
            <person name="Chen Y."/>
            <person name="Huang G."/>
            <person name="Zhou Y."/>
            <person name="Zheng Z."/>
            <person name="Qiu Y."/>
        </authorList>
    </citation>
    <scope>NUCLEOTIDE SEQUENCE [LARGE SCALE GENOMIC DNA]</scope>
    <source>
        <tissue evidence="2">Roots</tissue>
    </source>
</reference>
<dbReference type="SUPFAM" id="SSF141562">
    <property type="entry name" value="At5g01610-like"/>
    <property type="match status" value="1"/>
</dbReference>
<keyword evidence="3" id="KW-1185">Reference proteome</keyword>
<evidence type="ECO:0000313" key="3">
    <source>
        <dbReference type="Proteomes" id="UP001345219"/>
    </source>
</evidence>
<dbReference type="AlphaFoldDB" id="A0AAN7QVU0"/>
<dbReference type="InterPro" id="IPR007493">
    <property type="entry name" value="DUF538"/>
</dbReference>
<sequence>MAAASSGADSAIMASSFPALCLLLLLIHEFTLNLSIASATTVHDILRKYGLPAGLIPESVNSYTLSPDGRFAVDLEGPCYIKFDYLVYYDRRITGKLSYGSITNLKGIKVQRFLILLSVDEIRVDLPPADFIYFQVGLINKKLDVEPFENVLSCRGKKLNSGPCGHTWARIVEFCHFVDIRGSWELVGNMRNWAIAFTPEQNRIHGYMTWASKILGS</sequence>
<name>A0AAN7QVU0_9MYRT</name>
<comment type="caution">
    <text evidence="2">The sequence shown here is derived from an EMBL/GenBank/DDBJ whole genome shotgun (WGS) entry which is preliminary data.</text>
</comment>